<dbReference type="PANTHER" id="PTHR43400:SF7">
    <property type="entry name" value="FAD-DEPENDENT OXIDOREDUCTASE 2 FAD BINDING DOMAIN-CONTAINING PROTEIN"/>
    <property type="match status" value="1"/>
</dbReference>
<evidence type="ECO:0000256" key="10">
    <source>
        <dbReference type="SAM" id="SignalP"/>
    </source>
</evidence>
<dbReference type="AlphaFoldDB" id="D2MQ27"/>
<feature type="chain" id="PRO_5038856813" description="Urocanate reductase" evidence="10">
    <location>
        <begin position="22"/>
        <end position="569"/>
    </location>
</feature>
<dbReference type="Proteomes" id="UP000005017">
    <property type="component" value="Unassembled WGS sequence"/>
</dbReference>
<comment type="catalytic activity">
    <reaction evidence="9">
        <text>dihydrourocanate + A = urocanate + AH2</text>
        <dbReference type="Rhea" id="RHEA:36059"/>
        <dbReference type="ChEBI" id="CHEBI:13193"/>
        <dbReference type="ChEBI" id="CHEBI:17499"/>
        <dbReference type="ChEBI" id="CHEBI:27247"/>
        <dbReference type="ChEBI" id="CHEBI:72991"/>
        <dbReference type="EC" id="1.3.99.33"/>
    </reaction>
</comment>
<comment type="cofactor">
    <cofactor evidence="2">
        <name>FAD</name>
        <dbReference type="ChEBI" id="CHEBI:57692"/>
    </cofactor>
</comment>
<name>D2MQ27_9FIRM</name>
<evidence type="ECO:0000256" key="7">
    <source>
        <dbReference type="ARBA" id="ARBA00022827"/>
    </source>
</evidence>
<comment type="caution">
    <text evidence="12">The sequence shown here is derived from an EMBL/GenBank/DDBJ whole genome shotgun (WGS) entry which is preliminary data.</text>
</comment>
<dbReference type="Gene3D" id="3.90.700.10">
    <property type="entry name" value="Succinate dehydrogenase/fumarate reductase flavoprotein, catalytic domain"/>
    <property type="match status" value="2"/>
</dbReference>
<evidence type="ECO:0000256" key="5">
    <source>
        <dbReference type="ARBA" id="ARBA00015872"/>
    </source>
</evidence>
<dbReference type="Gene3D" id="3.50.50.60">
    <property type="entry name" value="FAD/NAD(P)-binding domain"/>
    <property type="match status" value="2"/>
</dbReference>
<dbReference type="STRING" id="679192.HMPREF9013_1375"/>
<dbReference type="GO" id="GO:0010181">
    <property type="term" value="F:FMN binding"/>
    <property type="evidence" value="ECO:0007669"/>
    <property type="project" value="InterPro"/>
</dbReference>
<dbReference type="eggNOG" id="COG1053">
    <property type="taxonomic scope" value="Bacteria"/>
</dbReference>
<accession>D2MQ27</accession>
<protein>
    <recommendedName>
        <fullName evidence="5">Urocanate reductase</fullName>
        <ecNumber evidence="4">1.3.99.33</ecNumber>
    </recommendedName>
</protein>
<comment type="similarity">
    <text evidence="3">Belongs to the FAD-dependent oxidoreductase 2 family. FRD/SDH subfamily.</text>
</comment>
<evidence type="ECO:0000313" key="12">
    <source>
        <dbReference type="EMBL" id="EFC05350.1"/>
    </source>
</evidence>
<dbReference type="OrthoDB" id="9806724at2"/>
<dbReference type="SMART" id="SM00900">
    <property type="entry name" value="FMN_bind"/>
    <property type="match status" value="1"/>
</dbReference>
<keyword evidence="7" id="KW-0274">FAD</keyword>
<evidence type="ECO:0000256" key="9">
    <source>
        <dbReference type="ARBA" id="ARBA00049922"/>
    </source>
</evidence>
<evidence type="ECO:0000256" key="4">
    <source>
        <dbReference type="ARBA" id="ARBA00013137"/>
    </source>
</evidence>
<comment type="cofactor">
    <cofactor evidence="1">
        <name>FMN</name>
        <dbReference type="ChEBI" id="CHEBI:58210"/>
    </cofactor>
</comment>
<proteinExistence type="inferred from homology"/>
<evidence type="ECO:0000259" key="11">
    <source>
        <dbReference type="SMART" id="SM00900"/>
    </source>
</evidence>
<keyword evidence="6" id="KW-0285">Flavoprotein</keyword>
<keyword evidence="10" id="KW-0732">Signal</keyword>
<dbReference type="SUPFAM" id="SSF51905">
    <property type="entry name" value="FAD/NAD(P)-binding domain"/>
    <property type="match status" value="1"/>
</dbReference>
<evidence type="ECO:0000313" key="13">
    <source>
        <dbReference type="Proteomes" id="UP000005017"/>
    </source>
</evidence>
<dbReference type="InterPro" id="IPR050315">
    <property type="entry name" value="FAD-oxidoreductase_2"/>
</dbReference>
<feature type="signal peptide" evidence="10">
    <location>
        <begin position="1"/>
        <end position="21"/>
    </location>
</feature>
<dbReference type="PROSITE" id="PS51257">
    <property type="entry name" value="PROKAR_LIPOPROTEIN"/>
    <property type="match status" value="1"/>
</dbReference>
<dbReference type="EC" id="1.3.99.33" evidence="4"/>
<evidence type="ECO:0000256" key="8">
    <source>
        <dbReference type="ARBA" id="ARBA00023002"/>
    </source>
</evidence>
<dbReference type="Pfam" id="PF00890">
    <property type="entry name" value="FAD_binding_2"/>
    <property type="match status" value="1"/>
</dbReference>
<dbReference type="Pfam" id="PF04205">
    <property type="entry name" value="FMN_bind"/>
    <property type="match status" value="1"/>
</dbReference>
<dbReference type="InterPro" id="IPR027477">
    <property type="entry name" value="Succ_DH/fumarate_Rdtase_cat_sf"/>
</dbReference>
<evidence type="ECO:0000256" key="2">
    <source>
        <dbReference type="ARBA" id="ARBA00001974"/>
    </source>
</evidence>
<dbReference type="PRINTS" id="PR00419">
    <property type="entry name" value="ADXRDTASE"/>
</dbReference>
<feature type="domain" description="FMN-binding" evidence="11">
    <location>
        <begin position="41"/>
        <end position="115"/>
    </location>
</feature>
<dbReference type="EMBL" id="ADFR01000015">
    <property type="protein sequence ID" value="EFC05350.1"/>
    <property type="molecule type" value="Genomic_DNA"/>
</dbReference>
<keyword evidence="8" id="KW-0560">Oxidoreductase</keyword>
<evidence type="ECO:0000256" key="3">
    <source>
        <dbReference type="ARBA" id="ARBA00008040"/>
    </source>
</evidence>
<sequence>MKLKKWYVPLLGLAMSLSACQGVTVKRTGIKDGTYAVKVAGYRGNIELEVLFEKQNLKEIKVVSHSETDVLTNEAFDRIPKKMIESQSLNVDLSTGATKTSKAIQEGVKKAILQAGGVEKEWMIDRRSHSETKVEKKETKVVVIGAGPAGMAATLRLRQQGIPTTLVEKAREVGGTMAFASNAYQYVSGTSLDPQSKKMSISELATKLQKAGKGNLEMIQDFQSRLQETINWQTEDLGMTFENKYVSDAKDANLTSAKYEKKKDELLALLRREIGVSRADVYTNAALVGYLKEGHKIVGVRIKKANGRLVDIRAQAVVLAMGSQLRNMDGLTPLDATHVFGGPIQNQGDGLVLAKQEKYDVTSSLPSIMAQAGANDQTQAVSVEEALHELKQNEFSLSDAKGNLLSTESYEKNGLSSWIQKLDHHRGYLWLTKSGYDKLREEIIKTHALSEQYVKAMREKDSLLISSGNSVSEVAKKAGIALPKGIKLTGQLYCIELEPYRIQSLSGLKVDREFHVMSGNKAIPNVYAIGSAVGGVFGNKESLGVSNAFSFVSGKVLAEKLARDLEANK</sequence>
<organism evidence="12 13">
    <name type="scientific">Bulleidia extructa W1219</name>
    <dbReference type="NCBI Taxonomy" id="679192"/>
    <lineage>
        <taxon>Bacteria</taxon>
        <taxon>Bacillati</taxon>
        <taxon>Bacillota</taxon>
        <taxon>Erysipelotrichia</taxon>
        <taxon>Erysipelotrichales</taxon>
        <taxon>Erysipelotrichaceae</taxon>
        <taxon>Bulleidia</taxon>
    </lineage>
</organism>
<dbReference type="RefSeq" id="WP_006627490.1">
    <property type="nucleotide sequence ID" value="NZ_ADFR01000015.1"/>
</dbReference>
<gene>
    <name evidence="12" type="ORF">HMPREF9013_1375</name>
</gene>
<dbReference type="GO" id="GO:0033765">
    <property type="term" value="F:steroid dehydrogenase activity, acting on the CH-CH group of donors"/>
    <property type="evidence" value="ECO:0007669"/>
    <property type="project" value="UniProtKB-ARBA"/>
</dbReference>
<evidence type="ECO:0000256" key="1">
    <source>
        <dbReference type="ARBA" id="ARBA00001917"/>
    </source>
</evidence>
<reference evidence="13" key="1">
    <citation type="submission" date="2009-12" db="EMBL/GenBank/DDBJ databases">
        <title>Sequence of Clostridiales genomosp. BVAB3 str. UPII9-5.</title>
        <authorList>
            <person name="Madupu R."/>
            <person name="Durkin A.S."/>
            <person name="Torralba M."/>
            <person name="Methe B."/>
            <person name="Sutton G.G."/>
            <person name="Strausberg R.L."/>
            <person name="Nelson K.E."/>
        </authorList>
    </citation>
    <scope>NUCLEOTIDE SEQUENCE [LARGE SCALE GENOMIC DNA]</scope>
    <source>
        <strain evidence="13">W1219</strain>
    </source>
</reference>
<dbReference type="PANTHER" id="PTHR43400">
    <property type="entry name" value="FUMARATE REDUCTASE"/>
    <property type="match status" value="1"/>
</dbReference>
<dbReference type="Gene3D" id="3.90.1010.20">
    <property type="match status" value="1"/>
</dbReference>
<dbReference type="InterPro" id="IPR007329">
    <property type="entry name" value="FMN-bd"/>
</dbReference>
<dbReference type="InterPro" id="IPR003953">
    <property type="entry name" value="FAD-dep_OxRdtase_2_FAD-bd"/>
</dbReference>
<dbReference type="InterPro" id="IPR036188">
    <property type="entry name" value="FAD/NAD-bd_sf"/>
</dbReference>
<keyword evidence="13" id="KW-1185">Reference proteome</keyword>
<dbReference type="GO" id="GO:0016020">
    <property type="term" value="C:membrane"/>
    <property type="evidence" value="ECO:0007669"/>
    <property type="project" value="InterPro"/>
</dbReference>
<evidence type="ECO:0000256" key="6">
    <source>
        <dbReference type="ARBA" id="ARBA00022630"/>
    </source>
</evidence>